<dbReference type="PANTHER" id="PTHR43103">
    <property type="entry name" value="NUCLEOSIDE-DIPHOSPHATE-SUGAR EPIMERASE"/>
    <property type="match status" value="1"/>
</dbReference>
<evidence type="ECO:0000259" key="3">
    <source>
        <dbReference type="Pfam" id="PF01370"/>
    </source>
</evidence>
<dbReference type="PATRIC" id="fig|717774.3.peg.3194"/>
<dbReference type="Gene3D" id="3.90.25.10">
    <property type="entry name" value="UDP-galactose 4-epimerase, domain 1"/>
    <property type="match status" value="1"/>
</dbReference>
<sequence>MNILITGANGFVGSALVKALSKNKNNSLTLLDTAFSNVQRRSEEGIRFVEGSFSSEMVRQEFLKDGSDVLFHLASVPGGAAEKNPDLSKAINLDATLSLFDEVAMKSPQSRLVFSSSIAVLGQDLPQQVTDDTPVSPALTYGAHKAMAELALADMNRRKLLNAVSVRLPGIVARPLSNSGLKSAFMSDVFHALKKRASFVSPVSPNATLWIMSVQQCVANLIQASSINSDNLALKNAITLPAIRCSMVELIEEINTQLNNQSNVVTYEPDDELERAFGSYPKLETLLADSIGLKHNGTLKNLVNDVLENL</sequence>
<evidence type="ECO:0000313" key="5">
    <source>
        <dbReference type="Proteomes" id="UP000001062"/>
    </source>
</evidence>
<dbReference type="Gene3D" id="3.40.50.720">
    <property type="entry name" value="NAD(P)-binding Rossmann-like Domain"/>
    <property type="match status" value="1"/>
</dbReference>
<keyword evidence="1" id="KW-0521">NADP</keyword>
<dbReference type="AlphaFoldDB" id="F2K2E3"/>
<protein>
    <submittedName>
        <fullName evidence="4">NAD-dependent epimerase/dehydratase</fullName>
    </submittedName>
</protein>
<dbReference type="STRING" id="717774.Marme_3104"/>
<dbReference type="Proteomes" id="UP000001062">
    <property type="component" value="Chromosome"/>
</dbReference>
<keyword evidence="2" id="KW-0119">Carbohydrate metabolism</keyword>
<accession>F2K2E3</accession>
<dbReference type="Pfam" id="PF01370">
    <property type="entry name" value="Epimerase"/>
    <property type="match status" value="1"/>
</dbReference>
<organism evidence="4 5">
    <name type="scientific">Marinomonas mediterranea (strain ATCC 700492 / JCM 21426 / NBRC 103028 / MMB-1)</name>
    <dbReference type="NCBI Taxonomy" id="717774"/>
    <lineage>
        <taxon>Bacteria</taxon>
        <taxon>Pseudomonadati</taxon>
        <taxon>Pseudomonadota</taxon>
        <taxon>Gammaproteobacteria</taxon>
        <taxon>Oceanospirillales</taxon>
        <taxon>Oceanospirillaceae</taxon>
        <taxon>Marinomonas</taxon>
    </lineage>
</organism>
<feature type="domain" description="NAD-dependent epimerase/dehydratase" evidence="3">
    <location>
        <begin position="3"/>
        <end position="190"/>
    </location>
</feature>
<reference evidence="4 5" key="1">
    <citation type="journal article" date="2012" name="Stand. Genomic Sci.">
        <title>Complete genome sequence of the melanogenic marine bacterium Marinomonas mediterranea type strain (MMB-1(T)).</title>
        <authorList>
            <person name="Lucas-Elio P."/>
            <person name="Goodwin L."/>
            <person name="Woyke T."/>
            <person name="Pitluck S."/>
            <person name="Nolan M."/>
            <person name="Kyrpides N.C."/>
            <person name="Detter J.C."/>
            <person name="Copeland A."/>
            <person name="Teshima H."/>
            <person name="Bruce D."/>
            <person name="Detter C."/>
            <person name="Tapia R."/>
            <person name="Han S."/>
            <person name="Land M.L."/>
            <person name="Ivanova N."/>
            <person name="Mikhailova N."/>
            <person name="Johnston A.W."/>
            <person name="Sanchez-Amat A."/>
        </authorList>
    </citation>
    <scope>NUCLEOTIDE SEQUENCE [LARGE SCALE GENOMIC DNA]</scope>
    <source>
        <strain evidence="5">ATCC 700492 / JCM 21426 / NBRC 103028 / MMB-1</strain>
    </source>
</reference>
<name>F2K2E3_MARM1</name>
<dbReference type="EMBL" id="CP002583">
    <property type="protein sequence ID" value="ADZ92323.1"/>
    <property type="molecule type" value="Genomic_DNA"/>
</dbReference>
<evidence type="ECO:0000256" key="2">
    <source>
        <dbReference type="ARBA" id="ARBA00023277"/>
    </source>
</evidence>
<dbReference type="PANTHER" id="PTHR43103:SF3">
    <property type="entry name" value="ADP-L-GLYCERO-D-MANNO-HEPTOSE-6-EPIMERASE"/>
    <property type="match status" value="1"/>
</dbReference>
<gene>
    <name evidence="4" type="ordered locus">Marme_3104</name>
</gene>
<dbReference type="InterPro" id="IPR001509">
    <property type="entry name" value="Epimerase_deHydtase"/>
</dbReference>
<dbReference type="HOGENOM" id="CLU_007383_19_0_6"/>
<proteinExistence type="predicted"/>
<evidence type="ECO:0000256" key="1">
    <source>
        <dbReference type="ARBA" id="ARBA00022857"/>
    </source>
</evidence>
<dbReference type="SUPFAM" id="SSF51735">
    <property type="entry name" value="NAD(P)-binding Rossmann-fold domains"/>
    <property type="match status" value="1"/>
</dbReference>
<dbReference type="RefSeq" id="WP_013662225.1">
    <property type="nucleotide sequence ID" value="NC_015276.1"/>
</dbReference>
<evidence type="ECO:0000313" key="4">
    <source>
        <dbReference type="EMBL" id="ADZ92323.1"/>
    </source>
</evidence>
<dbReference type="InterPro" id="IPR036291">
    <property type="entry name" value="NAD(P)-bd_dom_sf"/>
</dbReference>
<dbReference type="eggNOG" id="COG0451">
    <property type="taxonomic scope" value="Bacteria"/>
</dbReference>
<dbReference type="KEGG" id="mme:Marme_3104"/>
<keyword evidence="5" id="KW-1185">Reference proteome</keyword>